<keyword evidence="12" id="KW-1185">Reference proteome</keyword>
<reference evidence="12" key="1">
    <citation type="journal article" date="2019" name="Syst. Appl. Microbiol.">
        <title>Flavobacterium circumlabens sp. nov. and Flavobacterium cupreum sp. nov., two psychrotrophic species isolated from Antarctic environmental samples.</title>
        <authorList>
            <person name="Kralova S."/>
            <person name="Busse H.-J."/>
            <person name="Svec P."/>
            <person name="Maslanova I."/>
            <person name="Stankova E."/>
            <person name="Bartak M."/>
            <person name="Sedlacek I."/>
        </authorList>
    </citation>
    <scope>NUCLEOTIDE SEQUENCE [LARGE SCALE GENOMIC DNA]</scope>
    <source>
        <strain evidence="12">CCM 8825</strain>
    </source>
</reference>
<protein>
    <recommendedName>
        <fullName evidence="8">Glycogen synthase</fullName>
        <ecNumber evidence="8">2.4.1.21</ecNumber>
    </recommendedName>
    <alternativeName>
        <fullName evidence="8">Starch [bacterial glycogen] synthase</fullName>
    </alternativeName>
</protein>
<dbReference type="GO" id="GO:0005978">
    <property type="term" value="P:glycogen biosynthetic process"/>
    <property type="evidence" value="ECO:0007669"/>
    <property type="project" value="UniProtKB-UniRule"/>
</dbReference>
<proteinExistence type="inferred from homology"/>
<dbReference type="EMBL" id="QWDM01000020">
    <property type="protein sequence ID" value="RUT68094.1"/>
    <property type="molecule type" value="Genomic_DNA"/>
</dbReference>
<dbReference type="GO" id="GO:0009011">
    <property type="term" value="F:alpha-1,4-glucan glucosyltransferase (ADP-glucose donor) activity"/>
    <property type="evidence" value="ECO:0007669"/>
    <property type="project" value="UniProtKB-UniRule"/>
</dbReference>
<dbReference type="SUPFAM" id="SSF53756">
    <property type="entry name" value="UDP-Glycosyltransferase/glycogen phosphorylase"/>
    <property type="match status" value="1"/>
</dbReference>
<keyword evidence="7 8" id="KW-0320">Glycogen biosynthesis</keyword>
<comment type="pathway">
    <text evidence="3 8">Glycan biosynthesis; glycogen biosynthesis.</text>
</comment>
<evidence type="ECO:0000256" key="5">
    <source>
        <dbReference type="ARBA" id="ARBA00022676"/>
    </source>
</evidence>
<evidence type="ECO:0000256" key="4">
    <source>
        <dbReference type="ARBA" id="ARBA00010281"/>
    </source>
</evidence>
<evidence type="ECO:0000313" key="12">
    <source>
        <dbReference type="Proteomes" id="UP000288102"/>
    </source>
</evidence>
<gene>
    <name evidence="8" type="primary">glgA</name>
    <name evidence="11" type="ORF">D0817_22475</name>
</gene>
<dbReference type="EC" id="2.4.1.21" evidence="8"/>
<dbReference type="GO" id="GO:0004373">
    <property type="term" value="F:alpha-1,4-glucan glucosyltransferase (UDP-glucose donor) activity"/>
    <property type="evidence" value="ECO:0007669"/>
    <property type="project" value="InterPro"/>
</dbReference>
<name>A0A434A147_9FLAO</name>
<comment type="function">
    <text evidence="2 8">Synthesizes alpha-1,4-glucan chains using ADP-glucose.</text>
</comment>
<organism evidence="11 12">
    <name type="scientific">Flavobacterium cupreum</name>
    <dbReference type="NCBI Taxonomy" id="2133766"/>
    <lineage>
        <taxon>Bacteria</taxon>
        <taxon>Pseudomonadati</taxon>
        <taxon>Bacteroidota</taxon>
        <taxon>Flavobacteriia</taxon>
        <taxon>Flavobacteriales</taxon>
        <taxon>Flavobacteriaceae</taxon>
        <taxon>Flavobacterium</taxon>
    </lineage>
</organism>
<dbReference type="InterPro" id="IPR013534">
    <property type="entry name" value="Starch_synth_cat_dom"/>
</dbReference>
<dbReference type="PANTHER" id="PTHR45825">
    <property type="entry name" value="GRANULE-BOUND STARCH SYNTHASE 1, CHLOROPLASTIC/AMYLOPLASTIC"/>
    <property type="match status" value="1"/>
</dbReference>
<sequence>MEIFHISAECYPMAKVGGLADVVGALPKYQNKAGHQVRVVVPCYDTKFKKENEFECVHWGEIKLGSFDFPFSVLKEKTDKLGYELYLIEIKELFDRPNVYGYEDDIERFLSFQIAALDWISARATVPDIINCHDHHTGVIPFLIKYAYKYDKIKNVKTVITIHNGLYQGWFGFDKLHYLPEFDLIHVGFLEWNNAINSLAVGIKCAHAVTTVSPSYLNEINYSANGLEELFKTVRSKSQGILNGIDIEIWDPSTDKMLYENYTTKTSGPGKQKNKEKICEQFDLDPAKPLFSFIGRLFEEKGGDLLPQASALALSENFENINILILGSGNAEIESQLTQLRNDYSGNYNVFIGYNEELAHLIYAGSDFILMPSRVEPCGLNQMYALRYGTVPIVRRTGGLRDTVIDFGDDGNGICHDQASVGDICYSINRAVKLYDDKVNFNKIIERGMTTDHSWERVCEEYIKIYNLIIQQNEV</sequence>
<accession>A0A434A147</accession>
<dbReference type="InterPro" id="IPR011835">
    <property type="entry name" value="GS/SS"/>
</dbReference>
<dbReference type="AlphaFoldDB" id="A0A434A147"/>
<evidence type="ECO:0000256" key="1">
    <source>
        <dbReference type="ARBA" id="ARBA00001478"/>
    </source>
</evidence>
<feature type="domain" description="Starch synthase catalytic" evidence="10">
    <location>
        <begin position="3"/>
        <end position="232"/>
    </location>
</feature>
<evidence type="ECO:0000259" key="10">
    <source>
        <dbReference type="Pfam" id="PF08323"/>
    </source>
</evidence>
<comment type="similarity">
    <text evidence="4 8">Belongs to the glycosyltransferase 1 family. Bacterial/plant glycogen synthase subfamily.</text>
</comment>
<dbReference type="UniPathway" id="UPA00164"/>
<dbReference type="Pfam" id="PF08323">
    <property type="entry name" value="Glyco_transf_5"/>
    <property type="match status" value="1"/>
</dbReference>
<comment type="caution">
    <text evidence="11">The sequence shown here is derived from an EMBL/GenBank/DDBJ whole genome shotgun (WGS) entry which is preliminary data.</text>
</comment>
<evidence type="ECO:0000256" key="8">
    <source>
        <dbReference type="HAMAP-Rule" id="MF_00484"/>
    </source>
</evidence>
<dbReference type="RefSeq" id="WP_127340534.1">
    <property type="nucleotide sequence ID" value="NZ_QWDM01000020.1"/>
</dbReference>
<keyword evidence="6 8" id="KW-0808">Transferase</keyword>
<feature type="binding site" evidence="8">
    <location>
        <position position="15"/>
    </location>
    <ligand>
        <name>ADP-alpha-D-glucose</name>
        <dbReference type="ChEBI" id="CHEBI:57498"/>
    </ligand>
</feature>
<dbReference type="Gene3D" id="3.40.50.2000">
    <property type="entry name" value="Glycogen Phosphorylase B"/>
    <property type="match status" value="2"/>
</dbReference>
<evidence type="ECO:0000259" key="9">
    <source>
        <dbReference type="Pfam" id="PF00534"/>
    </source>
</evidence>
<dbReference type="HAMAP" id="MF_00484">
    <property type="entry name" value="Glycogen_synth"/>
    <property type="match status" value="1"/>
</dbReference>
<comment type="catalytic activity">
    <reaction evidence="1 8">
        <text>[(1-&gt;4)-alpha-D-glucosyl](n) + ADP-alpha-D-glucose = [(1-&gt;4)-alpha-D-glucosyl](n+1) + ADP + H(+)</text>
        <dbReference type="Rhea" id="RHEA:18189"/>
        <dbReference type="Rhea" id="RHEA-COMP:9584"/>
        <dbReference type="Rhea" id="RHEA-COMP:9587"/>
        <dbReference type="ChEBI" id="CHEBI:15378"/>
        <dbReference type="ChEBI" id="CHEBI:15444"/>
        <dbReference type="ChEBI" id="CHEBI:57498"/>
        <dbReference type="ChEBI" id="CHEBI:456216"/>
        <dbReference type="EC" id="2.4.1.21"/>
    </reaction>
</comment>
<keyword evidence="5 8" id="KW-0328">Glycosyltransferase</keyword>
<dbReference type="PANTHER" id="PTHR45825:SF11">
    <property type="entry name" value="ALPHA AMYLASE DOMAIN-CONTAINING PROTEIN"/>
    <property type="match status" value="1"/>
</dbReference>
<evidence type="ECO:0000256" key="2">
    <source>
        <dbReference type="ARBA" id="ARBA00002764"/>
    </source>
</evidence>
<evidence type="ECO:0000256" key="7">
    <source>
        <dbReference type="ARBA" id="ARBA00023056"/>
    </source>
</evidence>
<evidence type="ECO:0000256" key="3">
    <source>
        <dbReference type="ARBA" id="ARBA00004964"/>
    </source>
</evidence>
<dbReference type="InterPro" id="IPR001296">
    <property type="entry name" value="Glyco_trans_1"/>
</dbReference>
<dbReference type="NCBIfam" id="TIGR02095">
    <property type="entry name" value="glgA"/>
    <property type="match status" value="1"/>
</dbReference>
<dbReference type="Proteomes" id="UP000288102">
    <property type="component" value="Unassembled WGS sequence"/>
</dbReference>
<feature type="domain" description="Glycosyl transferase family 1" evidence="9">
    <location>
        <begin position="275"/>
        <end position="442"/>
    </location>
</feature>
<evidence type="ECO:0000256" key="6">
    <source>
        <dbReference type="ARBA" id="ARBA00022679"/>
    </source>
</evidence>
<dbReference type="OrthoDB" id="9808590at2"/>
<dbReference type="CDD" id="cd03791">
    <property type="entry name" value="GT5_Glycogen_synthase_DULL1-like"/>
    <property type="match status" value="1"/>
</dbReference>
<evidence type="ECO:0000313" key="11">
    <source>
        <dbReference type="EMBL" id="RUT68094.1"/>
    </source>
</evidence>
<dbReference type="Pfam" id="PF00534">
    <property type="entry name" value="Glycos_transf_1"/>
    <property type="match status" value="1"/>
</dbReference>